<gene>
    <name evidence="1" type="ORF">C1H46_011645</name>
</gene>
<comment type="caution">
    <text evidence="1">The sequence shown here is derived from an EMBL/GenBank/DDBJ whole genome shotgun (WGS) entry which is preliminary data.</text>
</comment>
<evidence type="ECO:0000313" key="2">
    <source>
        <dbReference type="Proteomes" id="UP000315295"/>
    </source>
</evidence>
<organism evidence="1 2">
    <name type="scientific">Malus baccata</name>
    <name type="common">Siberian crab apple</name>
    <name type="synonym">Pyrus baccata</name>
    <dbReference type="NCBI Taxonomy" id="106549"/>
    <lineage>
        <taxon>Eukaryota</taxon>
        <taxon>Viridiplantae</taxon>
        <taxon>Streptophyta</taxon>
        <taxon>Embryophyta</taxon>
        <taxon>Tracheophyta</taxon>
        <taxon>Spermatophyta</taxon>
        <taxon>Magnoliopsida</taxon>
        <taxon>eudicotyledons</taxon>
        <taxon>Gunneridae</taxon>
        <taxon>Pentapetalae</taxon>
        <taxon>rosids</taxon>
        <taxon>fabids</taxon>
        <taxon>Rosales</taxon>
        <taxon>Rosaceae</taxon>
        <taxon>Amygdaloideae</taxon>
        <taxon>Maleae</taxon>
        <taxon>Malus</taxon>
    </lineage>
</organism>
<sequence>MPNILRSLSEEVKKGLWLIMVSPWSPQQNNGLPLDIITFGDVPTFRLIMAIDMLHWLHNV</sequence>
<name>A0A540MVC8_MALBA</name>
<reference evidence="1 2" key="1">
    <citation type="journal article" date="2019" name="G3 (Bethesda)">
        <title>Sequencing of a Wild Apple (Malus baccata) Genome Unravels the Differences Between Cultivated and Wild Apple Species Regarding Disease Resistance and Cold Tolerance.</title>
        <authorList>
            <person name="Chen X."/>
        </authorList>
    </citation>
    <scope>NUCLEOTIDE SEQUENCE [LARGE SCALE GENOMIC DNA]</scope>
    <source>
        <strain evidence="2">cv. Shandingzi</strain>
        <tissue evidence="1">Leaves</tissue>
    </source>
</reference>
<dbReference type="Proteomes" id="UP000315295">
    <property type="component" value="Unassembled WGS sequence"/>
</dbReference>
<protein>
    <submittedName>
        <fullName evidence="1">Uncharacterized protein</fullName>
    </submittedName>
</protein>
<dbReference type="AlphaFoldDB" id="A0A540MVC8"/>
<dbReference type="EMBL" id="VIEB01000169">
    <property type="protein sequence ID" value="TQE02741.1"/>
    <property type="molecule type" value="Genomic_DNA"/>
</dbReference>
<accession>A0A540MVC8</accession>
<proteinExistence type="predicted"/>
<keyword evidence="2" id="KW-1185">Reference proteome</keyword>
<evidence type="ECO:0000313" key="1">
    <source>
        <dbReference type="EMBL" id="TQE02741.1"/>
    </source>
</evidence>